<dbReference type="Pfam" id="PF00675">
    <property type="entry name" value="Peptidase_M16"/>
    <property type="match status" value="1"/>
</dbReference>
<reference evidence="3 4" key="1">
    <citation type="submission" date="2019-03" db="EMBL/GenBank/DDBJ databases">
        <title>Genomic Encyclopedia of Type Strains, Phase IV (KMG-IV): sequencing the most valuable type-strain genomes for metagenomic binning, comparative biology and taxonomic classification.</title>
        <authorList>
            <person name="Goeker M."/>
        </authorList>
    </citation>
    <scope>NUCLEOTIDE SEQUENCE [LARGE SCALE GENOMIC DNA]</scope>
    <source>
        <strain evidence="3 4">DSM 100433</strain>
    </source>
</reference>
<dbReference type="InterPro" id="IPR011765">
    <property type="entry name" value="Pept_M16_N"/>
</dbReference>
<sequence>MKETIRSQRLHESYVEVRHKSGLRMLLCPMEGYSTTYAMFGTPYGSVDVCFKTDKDPDFVTVPEGIAHFLEHKLFENEDCDAFERYAKTGASANAFTSFDRTCYLFECSENFEASLEILLDFVTHPYFTEQTVQKEQGIIGQEIKMYEDDPDWRVMFNLLCALYHVNPVRIDIAGTTGSIAQISAELLYRCYNTFYNPSNMVLAVAGNFTVDSVLAVADRVLQCAEPVQIEYKRADEPREVYKKEWEQSLSVAVPMFSVGFKADPGPYEENIRGSILDEMLIEIIAGEASPLYRQLYDQSLINQTFYGEAMAGRDYLCNMFSGESRDPRAVQKALYGEIARLQHEGLDPEMFEVAKATVYGRYVGALDKSEGVAGLMVSGAFNGVGMFEVIDIAAGATIEALQQRLAGSFDIARSAISIINPLQ</sequence>
<dbReference type="PANTHER" id="PTHR11851">
    <property type="entry name" value="METALLOPROTEASE"/>
    <property type="match status" value="1"/>
</dbReference>
<dbReference type="PANTHER" id="PTHR11851:SF134">
    <property type="entry name" value="ZINC-DEPENDENT PROTEASE"/>
    <property type="match status" value="1"/>
</dbReference>
<dbReference type="Proteomes" id="UP000294682">
    <property type="component" value="Unassembled WGS sequence"/>
</dbReference>
<feature type="domain" description="Peptidase M16 C-terminal" evidence="2">
    <location>
        <begin position="183"/>
        <end position="358"/>
    </location>
</feature>
<dbReference type="NCBIfam" id="NF047421">
    <property type="entry name" value="YfmH_fam"/>
    <property type="match status" value="1"/>
</dbReference>
<dbReference type="GO" id="GO:0046872">
    <property type="term" value="F:metal ion binding"/>
    <property type="evidence" value="ECO:0007669"/>
    <property type="project" value="InterPro"/>
</dbReference>
<dbReference type="Pfam" id="PF05193">
    <property type="entry name" value="Peptidase_M16_C"/>
    <property type="match status" value="1"/>
</dbReference>
<proteinExistence type="predicted"/>
<dbReference type="AlphaFoldDB" id="A0A9X8UJG5"/>
<evidence type="ECO:0000313" key="4">
    <source>
        <dbReference type="Proteomes" id="UP000294682"/>
    </source>
</evidence>
<dbReference type="InterPro" id="IPR007863">
    <property type="entry name" value="Peptidase_M16_C"/>
</dbReference>
<dbReference type="EMBL" id="SLUK01000005">
    <property type="protein sequence ID" value="TCL43555.1"/>
    <property type="molecule type" value="Genomic_DNA"/>
</dbReference>
<name>A0A9X8UJG5_9FIRM</name>
<dbReference type="SUPFAM" id="SSF63411">
    <property type="entry name" value="LuxS/MPP-like metallohydrolase"/>
    <property type="match status" value="2"/>
</dbReference>
<keyword evidence="4" id="KW-1185">Reference proteome</keyword>
<protein>
    <submittedName>
        <fullName evidence="3">Zn-dependent peptidase</fullName>
    </submittedName>
</protein>
<evidence type="ECO:0000313" key="3">
    <source>
        <dbReference type="EMBL" id="TCL43555.1"/>
    </source>
</evidence>
<dbReference type="InterPro" id="IPR011249">
    <property type="entry name" value="Metalloenz_LuxS/M16"/>
</dbReference>
<accession>A0A9X8UJG5</accession>
<dbReference type="Gene3D" id="3.30.830.10">
    <property type="entry name" value="Metalloenzyme, LuxS/M16 peptidase-like"/>
    <property type="match status" value="2"/>
</dbReference>
<comment type="caution">
    <text evidence="3">The sequence shown here is derived from an EMBL/GenBank/DDBJ whole genome shotgun (WGS) entry which is preliminary data.</text>
</comment>
<dbReference type="RefSeq" id="WP_079698425.1">
    <property type="nucleotide sequence ID" value="NZ_SLUK01000005.1"/>
</dbReference>
<dbReference type="InterPro" id="IPR050361">
    <property type="entry name" value="MPP/UQCRC_Complex"/>
</dbReference>
<evidence type="ECO:0000259" key="1">
    <source>
        <dbReference type="Pfam" id="PF00675"/>
    </source>
</evidence>
<gene>
    <name evidence="3" type="ORF">EDD78_105189</name>
</gene>
<organism evidence="3 4">
    <name type="scientific">Harryflintia acetispora</name>
    <dbReference type="NCBI Taxonomy" id="1849041"/>
    <lineage>
        <taxon>Bacteria</taxon>
        <taxon>Bacillati</taxon>
        <taxon>Bacillota</taxon>
        <taxon>Clostridia</taxon>
        <taxon>Eubacteriales</taxon>
        <taxon>Oscillospiraceae</taxon>
        <taxon>Harryflintia</taxon>
    </lineage>
</organism>
<dbReference type="OrthoDB" id="9811314at2"/>
<evidence type="ECO:0000259" key="2">
    <source>
        <dbReference type="Pfam" id="PF05193"/>
    </source>
</evidence>
<feature type="domain" description="Peptidase M16 N-terminal" evidence="1">
    <location>
        <begin position="64"/>
        <end position="176"/>
    </location>
</feature>